<feature type="domain" description="HTH hxlR-type" evidence="4">
    <location>
        <begin position="15"/>
        <end position="113"/>
    </location>
</feature>
<evidence type="ECO:0000256" key="3">
    <source>
        <dbReference type="ARBA" id="ARBA00023163"/>
    </source>
</evidence>
<evidence type="ECO:0000256" key="1">
    <source>
        <dbReference type="ARBA" id="ARBA00023015"/>
    </source>
</evidence>
<dbReference type="SUPFAM" id="SSF46785">
    <property type="entry name" value="Winged helix' DNA-binding domain"/>
    <property type="match status" value="1"/>
</dbReference>
<dbReference type="EMBL" id="CP029822">
    <property type="protein sequence ID" value="AZS49594.1"/>
    <property type="molecule type" value="Genomic_DNA"/>
</dbReference>
<dbReference type="Pfam" id="PF01638">
    <property type="entry name" value="HxlR"/>
    <property type="match status" value="1"/>
</dbReference>
<dbReference type="PROSITE" id="PS51118">
    <property type="entry name" value="HTH_HXLR"/>
    <property type="match status" value="1"/>
</dbReference>
<evidence type="ECO:0000313" key="6">
    <source>
        <dbReference type="Proteomes" id="UP000273143"/>
    </source>
</evidence>
<keyword evidence="6" id="KW-1185">Reference proteome</keyword>
<keyword evidence="2" id="KW-0238">DNA-binding</keyword>
<dbReference type="RefSeq" id="WP_127161793.1">
    <property type="nucleotide sequence ID" value="NZ_CP029822.1"/>
</dbReference>
<dbReference type="Proteomes" id="UP000273143">
    <property type="component" value="Chromosome"/>
</dbReference>
<reference evidence="6" key="1">
    <citation type="submission" date="2018-06" db="EMBL/GenBank/DDBJ databases">
        <title>Complete genome of Pseudomonas insecticola strain QZS01.</title>
        <authorList>
            <person name="Wang J."/>
            <person name="Su Q."/>
        </authorList>
    </citation>
    <scope>NUCLEOTIDE SEQUENCE [LARGE SCALE GENOMIC DNA]</scope>
    <source>
        <strain evidence="6">QZS01</strain>
    </source>
</reference>
<protein>
    <submittedName>
        <fullName evidence="5">Transcriptional regulator</fullName>
    </submittedName>
</protein>
<keyword evidence="1" id="KW-0805">Transcription regulation</keyword>
<dbReference type="InterPro" id="IPR036390">
    <property type="entry name" value="WH_DNA-bd_sf"/>
</dbReference>
<evidence type="ECO:0000256" key="2">
    <source>
        <dbReference type="ARBA" id="ARBA00023125"/>
    </source>
</evidence>
<dbReference type="Gene3D" id="1.10.10.10">
    <property type="entry name" value="Winged helix-like DNA-binding domain superfamily/Winged helix DNA-binding domain"/>
    <property type="match status" value="1"/>
</dbReference>
<accession>A0A3Q9JKI3</accession>
<keyword evidence="3" id="KW-0804">Transcription</keyword>
<dbReference type="AlphaFoldDB" id="A0A3Q9JKI3"/>
<organism evidence="5 6">
    <name type="scientific">Entomomonas moraniae</name>
    <dbReference type="NCBI Taxonomy" id="2213226"/>
    <lineage>
        <taxon>Bacteria</taxon>
        <taxon>Pseudomonadati</taxon>
        <taxon>Pseudomonadota</taxon>
        <taxon>Gammaproteobacteria</taxon>
        <taxon>Pseudomonadales</taxon>
        <taxon>Pseudomonadaceae</taxon>
        <taxon>Entomomonas</taxon>
    </lineage>
</organism>
<dbReference type="PANTHER" id="PTHR33204">
    <property type="entry name" value="TRANSCRIPTIONAL REGULATOR, MARR FAMILY"/>
    <property type="match status" value="1"/>
</dbReference>
<dbReference type="GO" id="GO:0003677">
    <property type="term" value="F:DNA binding"/>
    <property type="evidence" value="ECO:0007669"/>
    <property type="project" value="UniProtKB-KW"/>
</dbReference>
<sequence>MPTSKADKAESLNNMPLIAMIKLIGGKYKPLILWRLMTGTKRYSTLRKEIPCATAKMITQQLRELEADGLIKRTVYPVVPPKVEYTLTPQGESISPVLQTMYEWGQKHLQTNQPIKTKT</sequence>
<evidence type="ECO:0000259" key="4">
    <source>
        <dbReference type="PROSITE" id="PS51118"/>
    </source>
</evidence>
<evidence type="ECO:0000313" key="5">
    <source>
        <dbReference type="EMBL" id="AZS49594.1"/>
    </source>
</evidence>
<dbReference type="KEGG" id="emo:DM558_01850"/>
<dbReference type="InterPro" id="IPR036388">
    <property type="entry name" value="WH-like_DNA-bd_sf"/>
</dbReference>
<name>A0A3Q9JKI3_9GAMM</name>
<gene>
    <name evidence="5" type="ORF">DM558_01850</name>
</gene>
<proteinExistence type="predicted"/>
<dbReference type="InterPro" id="IPR002577">
    <property type="entry name" value="HTH_HxlR"/>
</dbReference>
<dbReference type="PANTHER" id="PTHR33204:SF29">
    <property type="entry name" value="TRANSCRIPTIONAL REGULATOR"/>
    <property type="match status" value="1"/>
</dbReference>